<keyword evidence="3" id="KW-1185">Reference proteome</keyword>
<comment type="caution">
    <text evidence="2">The sequence shown here is derived from an EMBL/GenBank/DDBJ whole genome shotgun (WGS) entry which is preliminary data.</text>
</comment>
<gene>
    <name evidence="2" type="ORF">MSAN_02404600</name>
</gene>
<feature type="region of interest" description="Disordered" evidence="1">
    <location>
        <begin position="173"/>
        <end position="231"/>
    </location>
</feature>
<dbReference type="AlphaFoldDB" id="A0A8H6X3S0"/>
<accession>A0A8H6X3S0</accession>
<proteinExistence type="predicted"/>
<dbReference type="Proteomes" id="UP000623467">
    <property type="component" value="Unassembled WGS sequence"/>
</dbReference>
<feature type="compositionally biased region" description="Low complexity" evidence="1">
    <location>
        <begin position="213"/>
        <end position="225"/>
    </location>
</feature>
<evidence type="ECO:0000256" key="1">
    <source>
        <dbReference type="SAM" id="MobiDB-lite"/>
    </source>
</evidence>
<reference evidence="2" key="1">
    <citation type="submission" date="2020-05" db="EMBL/GenBank/DDBJ databases">
        <title>Mycena genomes resolve the evolution of fungal bioluminescence.</title>
        <authorList>
            <person name="Tsai I.J."/>
        </authorList>
    </citation>
    <scope>NUCLEOTIDE SEQUENCE</scope>
    <source>
        <strain evidence="2">160909Yilan</strain>
    </source>
</reference>
<name>A0A8H6X3S0_9AGAR</name>
<sequence>MNPCSFEIQVEQEVECRMRCLSGVLTMPARHACSVLPLPYSYTEPVHCALLSLSLIFSSAPHQTPVAQPFTFSPTRSAAHCCVVAERRIGQLICRQAGTRLHGTILHPPSTLGFGVIICPCSLSSRRVPGRRSKPAFLLEVDVLQYELSVKADATTTKGHVAEAKSALASAEWESKRTTSSASPLTTRPMFAAARNQLSPTCVQTDGDPQRTAAAAPSAAAGDAAHPNGSG</sequence>
<evidence type="ECO:0000313" key="3">
    <source>
        <dbReference type="Proteomes" id="UP000623467"/>
    </source>
</evidence>
<protein>
    <submittedName>
        <fullName evidence="2">Uncharacterized protein</fullName>
    </submittedName>
</protein>
<evidence type="ECO:0000313" key="2">
    <source>
        <dbReference type="EMBL" id="KAF7333917.1"/>
    </source>
</evidence>
<dbReference type="EMBL" id="JACAZH010000051">
    <property type="protein sequence ID" value="KAF7333917.1"/>
    <property type="molecule type" value="Genomic_DNA"/>
</dbReference>
<organism evidence="2 3">
    <name type="scientific">Mycena sanguinolenta</name>
    <dbReference type="NCBI Taxonomy" id="230812"/>
    <lineage>
        <taxon>Eukaryota</taxon>
        <taxon>Fungi</taxon>
        <taxon>Dikarya</taxon>
        <taxon>Basidiomycota</taxon>
        <taxon>Agaricomycotina</taxon>
        <taxon>Agaricomycetes</taxon>
        <taxon>Agaricomycetidae</taxon>
        <taxon>Agaricales</taxon>
        <taxon>Marasmiineae</taxon>
        <taxon>Mycenaceae</taxon>
        <taxon>Mycena</taxon>
    </lineage>
</organism>